<keyword evidence="2" id="KW-1185">Reference proteome</keyword>
<evidence type="ECO:0000313" key="1">
    <source>
        <dbReference type="EMBL" id="MBB5730714.1"/>
    </source>
</evidence>
<protein>
    <submittedName>
        <fullName evidence="1">Uncharacterized protein</fullName>
    </submittedName>
</protein>
<dbReference type="OrthoDB" id="7205828at2"/>
<dbReference type="Proteomes" id="UP000546701">
    <property type="component" value="Unassembled WGS sequence"/>
</dbReference>
<reference evidence="1 2" key="1">
    <citation type="submission" date="2020-08" db="EMBL/GenBank/DDBJ databases">
        <title>Genomic Encyclopedia of Type Strains, Phase IV (KMG-IV): sequencing the most valuable type-strain genomes for metagenomic binning, comparative biology and taxonomic classification.</title>
        <authorList>
            <person name="Goeker M."/>
        </authorList>
    </citation>
    <scope>NUCLEOTIDE SEQUENCE [LARGE SCALE GENOMIC DNA]</scope>
    <source>
        <strain evidence="1 2">DSM 103336</strain>
    </source>
</reference>
<gene>
    <name evidence="1" type="ORF">FHS99_003220</name>
</gene>
<sequence length="62" mass="6774">MTTISAIELAFDLARSGQCRSVSDIIRRLPAQERSVAEAHFAEPAARRELILMCSDAWLAAG</sequence>
<comment type="caution">
    <text evidence="1">The sequence shown here is derived from an EMBL/GenBank/DDBJ whole genome shotgun (WGS) entry which is preliminary data.</text>
</comment>
<proteinExistence type="predicted"/>
<dbReference type="EMBL" id="JACIJR010000008">
    <property type="protein sequence ID" value="MBB5730714.1"/>
    <property type="molecule type" value="Genomic_DNA"/>
</dbReference>
<dbReference type="RefSeq" id="WP_157177759.1">
    <property type="nucleotide sequence ID" value="NZ_BMJP01000006.1"/>
</dbReference>
<dbReference type="AlphaFoldDB" id="A0A7W9F4A3"/>
<name>A0A7W9F4A3_9SPHN</name>
<evidence type="ECO:0000313" key="2">
    <source>
        <dbReference type="Proteomes" id="UP000546701"/>
    </source>
</evidence>
<organism evidence="1 2">
    <name type="scientific">Sphingomonas prati</name>
    <dbReference type="NCBI Taxonomy" id="1843237"/>
    <lineage>
        <taxon>Bacteria</taxon>
        <taxon>Pseudomonadati</taxon>
        <taxon>Pseudomonadota</taxon>
        <taxon>Alphaproteobacteria</taxon>
        <taxon>Sphingomonadales</taxon>
        <taxon>Sphingomonadaceae</taxon>
        <taxon>Sphingomonas</taxon>
    </lineage>
</organism>
<accession>A0A7W9F4A3</accession>